<feature type="compositionally biased region" description="Low complexity" evidence="1">
    <location>
        <begin position="10"/>
        <end position="20"/>
    </location>
</feature>
<dbReference type="EMBL" id="MCGE01000009">
    <property type="protein sequence ID" value="ORZ17861.1"/>
    <property type="molecule type" value="Genomic_DNA"/>
</dbReference>
<evidence type="ECO:0000256" key="1">
    <source>
        <dbReference type="SAM" id="MobiDB-lite"/>
    </source>
</evidence>
<gene>
    <name evidence="2" type="ORF">BCR42DRAFT_490547</name>
</gene>
<reference evidence="2 3" key="1">
    <citation type="submission" date="2016-07" db="EMBL/GenBank/DDBJ databases">
        <title>Pervasive Adenine N6-methylation of Active Genes in Fungi.</title>
        <authorList>
            <consortium name="DOE Joint Genome Institute"/>
            <person name="Mondo S.J."/>
            <person name="Dannebaum R.O."/>
            <person name="Kuo R.C."/>
            <person name="Labutti K."/>
            <person name="Haridas S."/>
            <person name="Kuo A."/>
            <person name="Salamov A."/>
            <person name="Ahrendt S.R."/>
            <person name="Lipzen A."/>
            <person name="Sullivan W."/>
            <person name="Andreopoulos W.B."/>
            <person name="Clum A."/>
            <person name="Lindquist E."/>
            <person name="Daum C."/>
            <person name="Ramamoorthy G.K."/>
            <person name="Gryganskyi A."/>
            <person name="Culley D."/>
            <person name="Magnuson J.K."/>
            <person name="James T.Y."/>
            <person name="O'Malley M.A."/>
            <person name="Stajich J.E."/>
            <person name="Spatafora J.W."/>
            <person name="Visel A."/>
            <person name="Grigoriev I.V."/>
        </authorList>
    </citation>
    <scope>NUCLEOTIDE SEQUENCE [LARGE SCALE GENOMIC DNA]</scope>
    <source>
        <strain evidence="2 3">NRRL 1336</strain>
    </source>
</reference>
<sequence>MGSTPPLPPSSTTNTTSSDDLPQHIPVDMGMAPRAHPYEHHSVYPPKQQQQQQHQHHQHSLSPEQLGVVGYVKDVAGFVKDTVQDIRENRQRRRSSSVEANQHRQRQLDDSSEVQQPEATTTPQNVSPPPPAQQQLASSPLATIATGMFPGISGSGQQQQQQQQPLGTSPPCTHAEALRQDLREQLQHSSSEKEHRIL</sequence>
<dbReference type="AlphaFoldDB" id="A0A1X2IJW7"/>
<comment type="caution">
    <text evidence="2">The sequence shown here is derived from an EMBL/GenBank/DDBJ whole genome shotgun (WGS) entry which is preliminary data.</text>
</comment>
<feature type="compositionally biased region" description="Polar residues" evidence="1">
    <location>
        <begin position="113"/>
        <end position="125"/>
    </location>
</feature>
<protein>
    <submittedName>
        <fullName evidence="2">Uncharacterized protein</fullName>
    </submittedName>
</protein>
<evidence type="ECO:0000313" key="2">
    <source>
        <dbReference type="EMBL" id="ORZ17861.1"/>
    </source>
</evidence>
<keyword evidence="3" id="KW-1185">Reference proteome</keyword>
<accession>A0A1X2IJW7</accession>
<feature type="region of interest" description="Disordered" evidence="1">
    <location>
        <begin position="86"/>
        <end position="176"/>
    </location>
</feature>
<organism evidence="2 3">
    <name type="scientific">Absidia repens</name>
    <dbReference type="NCBI Taxonomy" id="90262"/>
    <lineage>
        <taxon>Eukaryota</taxon>
        <taxon>Fungi</taxon>
        <taxon>Fungi incertae sedis</taxon>
        <taxon>Mucoromycota</taxon>
        <taxon>Mucoromycotina</taxon>
        <taxon>Mucoromycetes</taxon>
        <taxon>Mucorales</taxon>
        <taxon>Cunninghamellaceae</taxon>
        <taxon>Absidia</taxon>
    </lineage>
</organism>
<name>A0A1X2IJW7_9FUNG</name>
<feature type="region of interest" description="Disordered" evidence="1">
    <location>
        <begin position="1"/>
        <end position="67"/>
    </location>
</feature>
<proteinExistence type="predicted"/>
<evidence type="ECO:0000313" key="3">
    <source>
        <dbReference type="Proteomes" id="UP000193560"/>
    </source>
</evidence>
<dbReference type="Proteomes" id="UP000193560">
    <property type="component" value="Unassembled WGS sequence"/>
</dbReference>
<feature type="compositionally biased region" description="Low complexity" evidence="1">
    <location>
        <begin position="133"/>
        <end position="142"/>
    </location>
</feature>
<dbReference type="OrthoDB" id="2287871at2759"/>